<evidence type="ECO:0000313" key="2">
    <source>
        <dbReference type="EMBL" id="OGE43693.1"/>
    </source>
</evidence>
<dbReference type="AlphaFoldDB" id="A0A1F5KRZ4"/>
<organism evidence="2 3">
    <name type="scientific">Candidatus Daviesbacteria bacterium RIFCSPLOWO2_01_FULL_39_12</name>
    <dbReference type="NCBI Taxonomy" id="1797785"/>
    <lineage>
        <taxon>Bacteria</taxon>
        <taxon>Candidatus Daviesiibacteriota</taxon>
    </lineage>
</organism>
<keyword evidence="1" id="KW-0472">Membrane</keyword>
<protein>
    <recommendedName>
        <fullName evidence="4">Membrane protein 6-pyruvoyl-tetrahydropterin synthase-related domain-containing protein</fullName>
    </recommendedName>
</protein>
<evidence type="ECO:0008006" key="4">
    <source>
        <dbReference type="Google" id="ProtNLM"/>
    </source>
</evidence>
<dbReference type="Proteomes" id="UP000178565">
    <property type="component" value="Unassembled WGS sequence"/>
</dbReference>
<feature type="transmembrane region" description="Helical" evidence="1">
    <location>
        <begin position="351"/>
        <end position="372"/>
    </location>
</feature>
<feature type="transmembrane region" description="Helical" evidence="1">
    <location>
        <begin position="184"/>
        <end position="205"/>
    </location>
</feature>
<feature type="transmembrane region" description="Helical" evidence="1">
    <location>
        <begin position="313"/>
        <end position="331"/>
    </location>
</feature>
<feature type="transmembrane region" description="Helical" evidence="1">
    <location>
        <begin position="67"/>
        <end position="85"/>
    </location>
</feature>
<name>A0A1F5KRZ4_9BACT</name>
<feature type="transmembrane region" description="Helical" evidence="1">
    <location>
        <begin position="379"/>
        <end position="399"/>
    </location>
</feature>
<feature type="transmembrane region" description="Helical" evidence="1">
    <location>
        <begin position="92"/>
        <end position="111"/>
    </location>
</feature>
<keyword evidence="1" id="KW-0812">Transmembrane</keyword>
<keyword evidence="1" id="KW-1133">Transmembrane helix</keyword>
<comment type="caution">
    <text evidence="2">The sequence shown here is derived from an EMBL/GenBank/DDBJ whole genome shotgun (WGS) entry which is preliminary data.</text>
</comment>
<feature type="transmembrane region" description="Helical" evidence="1">
    <location>
        <begin position="539"/>
        <end position="556"/>
    </location>
</feature>
<sequence length="561" mass="64479">MRKAALFLVLLILTLPTFYQLLRPGFFFMQDDLQAFRILEMSKCLQDLQIPCRWVPDAGYGYGYPQFLYYPPFIYYLGAFFHLLGVQIIDSVKLLFILGYVLSTLLMFIFLKTFLKAALPAFLGAMLYTYVPYKALEVYVRGALSELWSLVFYPLIFLAIYQLITKKSLKYVVLLSLSIGGLLITHNLMTMIFIPVALIWCVSLLTVERQWRVLLKIIFSGLLGLGLAAFYTLPVVFERQYAHLETLLGGYFDFRQHFVNLERLFISNRWGYGSSGLGQDNDLTLSTGQIHWILGLLALTLSLILFKKYKRLATMTIILSLTELLVLFLIHQRSTFIWSTLPVLVWLQFPWRFLTVSIFLLSFLGSIAVFYISKFNEKYAKIFVVITLLGIFILHGQFFQPKNWLPITDQDKFSGSLWQKQLTISIFDYLPIYAKLPPNHEAPKLPEVLAGQVEFLSYQKGTDYQYGEINVQEGALLRLPLFDFPGMEVSIDGQKVAHVNNDCRGEEYCFGLIAVPVTTGKHFIKAQLKNTPIRTIGDTITLGSFLILIFLIFKIYDFGKH</sequence>
<accession>A0A1F5KRZ4</accession>
<reference evidence="2 3" key="1">
    <citation type="journal article" date="2016" name="Nat. Commun.">
        <title>Thousands of microbial genomes shed light on interconnected biogeochemical processes in an aquifer system.</title>
        <authorList>
            <person name="Anantharaman K."/>
            <person name="Brown C.T."/>
            <person name="Hug L.A."/>
            <person name="Sharon I."/>
            <person name="Castelle C.J."/>
            <person name="Probst A.J."/>
            <person name="Thomas B.C."/>
            <person name="Singh A."/>
            <person name="Wilkins M.J."/>
            <person name="Karaoz U."/>
            <person name="Brodie E.L."/>
            <person name="Williams K.H."/>
            <person name="Hubbard S.S."/>
            <person name="Banfield J.F."/>
        </authorList>
    </citation>
    <scope>NUCLEOTIDE SEQUENCE [LARGE SCALE GENOMIC DNA]</scope>
</reference>
<feature type="transmembrane region" description="Helical" evidence="1">
    <location>
        <begin position="289"/>
        <end position="306"/>
    </location>
</feature>
<evidence type="ECO:0000313" key="3">
    <source>
        <dbReference type="Proteomes" id="UP000178565"/>
    </source>
</evidence>
<feature type="transmembrane region" description="Helical" evidence="1">
    <location>
        <begin position="147"/>
        <end position="164"/>
    </location>
</feature>
<evidence type="ECO:0000256" key="1">
    <source>
        <dbReference type="SAM" id="Phobius"/>
    </source>
</evidence>
<feature type="transmembrane region" description="Helical" evidence="1">
    <location>
        <begin position="217"/>
        <end position="237"/>
    </location>
</feature>
<proteinExistence type="predicted"/>
<gene>
    <name evidence="2" type="ORF">A3B45_03325</name>
</gene>
<feature type="transmembrane region" description="Helical" evidence="1">
    <location>
        <begin position="117"/>
        <end position="135"/>
    </location>
</feature>
<dbReference type="STRING" id="1797785.A3B45_03325"/>
<dbReference type="EMBL" id="MFDM01000014">
    <property type="protein sequence ID" value="OGE43693.1"/>
    <property type="molecule type" value="Genomic_DNA"/>
</dbReference>